<dbReference type="Proteomes" id="UP000680865">
    <property type="component" value="Unassembled WGS sequence"/>
</dbReference>
<keyword evidence="3" id="KW-1185">Reference proteome</keyword>
<feature type="compositionally biased region" description="Basic and acidic residues" evidence="1">
    <location>
        <begin position="1"/>
        <end position="15"/>
    </location>
</feature>
<evidence type="ECO:0000313" key="2">
    <source>
        <dbReference type="EMBL" id="GIM72237.1"/>
    </source>
</evidence>
<protein>
    <submittedName>
        <fullName evidence="2">Uncharacterized protein</fullName>
    </submittedName>
</protein>
<feature type="compositionally biased region" description="Low complexity" evidence="1">
    <location>
        <begin position="49"/>
        <end position="61"/>
    </location>
</feature>
<sequence length="88" mass="10138">MESPEQRPGESLEQHRKARPAQQQPKVPRQANREQRPEVKPEQQHEAPRQAIQAQRPAAYQKSAAEPNQEARGPDRRQVPRPDQPQVP</sequence>
<feature type="compositionally biased region" description="Basic and acidic residues" evidence="1">
    <location>
        <begin position="31"/>
        <end position="48"/>
    </location>
</feature>
<evidence type="ECO:0000256" key="1">
    <source>
        <dbReference type="SAM" id="MobiDB-lite"/>
    </source>
</evidence>
<evidence type="ECO:0000313" key="3">
    <source>
        <dbReference type="Proteomes" id="UP000680865"/>
    </source>
</evidence>
<accession>A0A919VQI7</accession>
<dbReference type="AlphaFoldDB" id="A0A919VQI7"/>
<comment type="caution">
    <text evidence="2">The sequence shown here is derived from an EMBL/GenBank/DDBJ whole genome shotgun (WGS) entry which is preliminary data.</text>
</comment>
<name>A0A919VQI7_9ACTN</name>
<dbReference type="EMBL" id="BOQP01000012">
    <property type="protein sequence ID" value="GIM72237.1"/>
    <property type="molecule type" value="Genomic_DNA"/>
</dbReference>
<proteinExistence type="predicted"/>
<gene>
    <name evidence="2" type="ORF">Aco04nite_29260</name>
</gene>
<feature type="region of interest" description="Disordered" evidence="1">
    <location>
        <begin position="1"/>
        <end position="88"/>
    </location>
</feature>
<reference evidence="2" key="1">
    <citation type="submission" date="2021-03" db="EMBL/GenBank/DDBJ databases">
        <title>Whole genome shotgun sequence of Actinoplanes consettensis NBRC 14913.</title>
        <authorList>
            <person name="Komaki H."/>
            <person name="Tamura T."/>
        </authorList>
    </citation>
    <scope>NUCLEOTIDE SEQUENCE</scope>
    <source>
        <strain evidence="2">NBRC 14913</strain>
    </source>
</reference>
<organism evidence="2 3">
    <name type="scientific">Winogradskya consettensis</name>
    <dbReference type="NCBI Taxonomy" id="113560"/>
    <lineage>
        <taxon>Bacteria</taxon>
        <taxon>Bacillati</taxon>
        <taxon>Actinomycetota</taxon>
        <taxon>Actinomycetes</taxon>
        <taxon>Micromonosporales</taxon>
        <taxon>Micromonosporaceae</taxon>
        <taxon>Winogradskya</taxon>
    </lineage>
</organism>